<dbReference type="Proteomes" id="UP000076502">
    <property type="component" value="Unassembled WGS sequence"/>
</dbReference>
<proteinExistence type="predicted"/>
<protein>
    <submittedName>
        <fullName evidence="1">Uncharacterized protein</fullName>
    </submittedName>
</protein>
<accession>A0A154P2X9</accession>
<dbReference type="EMBL" id="KQ434796">
    <property type="protein sequence ID" value="KZC05588.1"/>
    <property type="molecule type" value="Genomic_DNA"/>
</dbReference>
<organism evidence="1 2">
    <name type="scientific">Dufourea novaeangliae</name>
    <name type="common">Sweat bee</name>
    <dbReference type="NCBI Taxonomy" id="178035"/>
    <lineage>
        <taxon>Eukaryota</taxon>
        <taxon>Metazoa</taxon>
        <taxon>Ecdysozoa</taxon>
        <taxon>Arthropoda</taxon>
        <taxon>Hexapoda</taxon>
        <taxon>Insecta</taxon>
        <taxon>Pterygota</taxon>
        <taxon>Neoptera</taxon>
        <taxon>Endopterygota</taxon>
        <taxon>Hymenoptera</taxon>
        <taxon>Apocrita</taxon>
        <taxon>Aculeata</taxon>
        <taxon>Apoidea</taxon>
        <taxon>Anthophila</taxon>
        <taxon>Halictidae</taxon>
        <taxon>Rophitinae</taxon>
        <taxon>Dufourea</taxon>
    </lineage>
</organism>
<dbReference type="AlphaFoldDB" id="A0A154P2X9"/>
<evidence type="ECO:0000313" key="1">
    <source>
        <dbReference type="EMBL" id="KZC05588.1"/>
    </source>
</evidence>
<gene>
    <name evidence="1" type="ORF">WN55_04528</name>
</gene>
<reference evidence="1 2" key="1">
    <citation type="submission" date="2015-07" db="EMBL/GenBank/DDBJ databases">
        <title>The genome of Dufourea novaeangliae.</title>
        <authorList>
            <person name="Pan H."/>
            <person name="Kapheim K."/>
        </authorList>
    </citation>
    <scope>NUCLEOTIDE SEQUENCE [LARGE SCALE GENOMIC DNA]</scope>
    <source>
        <strain evidence="1">0120121106</strain>
        <tissue evidence="1">Whole body</tissue>
    </source>
</reference>
<name>A0A154P2X9_DUFNO</name>
<sequence>MPITSCLIEQTGDIPNTLKIFAISHRYVAMRERIDKGRMTDGIGSLGDCGLCARDRRDLQDVSELKLRHH</sequence>
<keyword evidence="2" id="KW-1185">Reference proteome</keyword>
<evidence type="ECO:0000313" key="2">
    <source>
        <dbReference type="Proteomes" id="UP000076502"/>
    </source>
</evidence>